<protein>
    <submittedName>
        <fullName evidence="2">Uncharacterized protein</fullName>
    </submittedName>
</protein>
<feature type="region of interest" description="Disordered" evidence="1">
    <location>
        <begin position="1"/>
        <end position="37"/>
    </location>
</feature>
<dbReference type="EMBL" id="HF936132">
    <property type="protein sequence ID" value="CCX33508.1"/>
    <property type="molecule type" value="Genomic_DNA"/>
</dbReference>
<evidence type="ECO:0000313" key="3">
    <source>
        <dbReference type="Proteomes" id="UP000018144"/>
    </source>
</evidence>
<dbReference type="AlphaFoldDB" id="U4LNI4"/>
<keyword evidence="3" id="KW-1185">Reference proteome</keyword>
<organism evidence="2 3">
    <name type="scientific">Pyronema omphalodes (strain CBS 100304)</name>
    <name type="common">Pyronema confluens</name>
    <dbReference type="NCBI Taxonomy" id="1076935"/>
    <lineage>
        <taxon>Eukaryota</taxon>
        <taxon>Fungi</taxon>
        <taxon>Dikarya</taxon>
        <taxon>Ascomycota</taxon>
        <taxon>Pezizomycotina</taxon>
        <taxon>Pezizomycetes</taxon>
        <taxon>Pezizales</taxon>
        <taxon>Pyronemataceae</taxon>
        <taxon>Pyronema</taxon>
    </lineage>
</organism>
<evidence type="ECO:0000256" key="1">
    <source>
        <dbReference type="SAM" id="MobiDB-lite"/>
    </source>
</evidence>
<gene>
    <name evidence="2" type="ORF">PCON_01350</name>
</gene>
<sequence>MKMQNELHTTRWISGTSSGDAALSFETPNSSDVADVL</sequence>
<proteinExistence type="predicted"/>
<feature type="compositionally biased region" description="Polar residues" evidence="1">
    <location>
        <begin position="26"/>
        <end position="37"/>
    </location>
</feature>
<evidence type="ECO:0000313" key="2">
    <source>
        <dbReference type="EMBL" id="CCX33508.1"/>
    </source>
</evidence>
<reference evidence="2 3" key="1">
    <citation type="journal article" date="2013" name="PLoS Genet.">
        <title>The genome and development-dependent transcriptomes of Pyronema confluens: a window into fungal evolution.</title>
        <authorList>
            <person name="Traeger S."/>
            <person name="Altegoer F."/>
            <person name="Freitag M."/>
            <person name="Gabaldon T."/>
            <person name="Kempken F."/>
            <person name="Kumar A."/>
            <person name="Marcet-Houben M."/>
            <person name="Poggeler S."/>
            <person name="Stajich J.E."/>
            <person name="Nowrousian M."/>
        </authorList>
    </citation>
    <scope>NUCLEOTIDE SEQUENCE [LARGE SCALE GENOMIC DNA]</scope>
    <source>
        <strain evidence="3">CBS 100304</strain>
        <tissue evidence="2">Vegetative mycelium</tissue>
    </source>
</reference>
<accession>U4LNI4</accession>
<dbReference type="Proteomes" id="UP000018144">
    <property type="component" value="Unassembled WGS sequence"/>
</dbReference>
<name>U4LNI4_PYROM</name>